<dbReference type="RefSeq" id="YP_013605312.1">
    <property type="nucleotide sequence ID" value="NC_133304.1"/>
</dbReference>
<gene>
    <name evidence="1" type="ORF">vir323_00020</name>
</gene>
<accession>A0AA86XTE3</accession>
<dbReference type="GeneID" id="300198932"/>
<name>A0AA86XTE3_9CAUD</name>
<proteinExistence type="predicted"/>
<reference evidence="1 2" key="1">
    <citation type="journal article" date="2023" name="Nat. Microbiol.">
        <title>A compendium of viruses from methanogenic archaea reveals their diversity and adaptations to the gut environment.</title>
        <authorList>
            <person name="Medvedeva S."/>
            <person name="Borrel G."/>
            <person name="Krupovic M."/>
            <person name="Gribaldo S."/>
        </authorList>
    </citation>
    <scope>NUCLEOTIDE SEQUENCE [LARGE SCALE GENOMIC DNA]</scope>
</reference>
<evidence type="ECO:0008006" key="3">
    <source>
        <dbReference type="Google" id="ProtNLM"/>
    </source>
</evidence>
<sequence length="57" mass="6528">MSKRIQVNFTDEQYELLQKLKGELGSSDSDVVKNITMAWLTEKSFISTTLKTKIFGE</sequence>
<dbReference type="Proteomes" id="UP001302343">
    <property type="component" value="Segment"/>
</dbReference>
<protein>
    <recommendedName>
        <fullName evidence="3">CopG family transcriptional regulator</fullName>
    </recommendedName>
</protein>
<evidence type="ECO:0000313" key="2">
    <source>
        <dbReference type="Proteomes" id="UP001302343"/>
    </source>
</evidence>
<organism evidence="1 2">
    <name type="scientific">Caudoviricetes sp. vir323</name>
    <dbReference type="NCBI Taxonomy" id="3068356"/>
    <lineage>
        <taxon>Viruses</taxon>
        <taxon>Duplodnaviria</taxon>
        <taxon>Heunggongvirae</taxon>
        <taxon>Uroviricota</taxon>
        <taxon>Caudoviricetes</taxon>
    </lineage>
</organism>
<dbReference type="EMBL" id="BK063679">
    <property type="protein sequence ID" value="DBA35532.1"/>
    <property type="molecule type" value="Genomic_DNA"/>
</dbReference>
<keyword evidence="2" id="KW-1185">Reference proteome</keyword>
<evidence type="ECO:0000313" key="1">
    <source>
        <dbReference type="EMBL" id="DBA35532.1"/>
    </source>
</evidence>